<comment type="caution">
    <text evidence="2">The sequence shown here is derived from an EMBL/GenBank/DDBJ whole genome shotgun (WGS) entry which is preliminary data.</text>
</comment>
<dbReference type="Pfam" id="PF03796">
    <property type="entry name" value="DnaB_C"/>
    <property type="match status" value="1"/>
</dbReference>
<dbReference type="GO" id="GO:0006260">
    <property type="term" value="P:DNA replication"/>
    <property type="evidence" value="ECO:0007669"/>
    <property type="project" value="InterPro"/>
</dbReference>
<dbReference type="AlphaFoldDB" id="A0A0F9JG51"/>
<dbReference type="SUPFAM" id="SSF52540">
    <property type="entry name" value="P-loop containing nucleoside triphosphate hydrolases"/>
    <property type="match status" value="1"/>
</dbReference>
<sequence length="266" mass="30514">MKQSFGEWLDETWNEPLEADWPTKHEGLNRLFNGGFRRQHLLVLGARPGVGKTTWMVDQAMDLARRGIRVGICSVERPAGEIIVKACTNYSGGDPRPDELVEELSNLPIWIDDAGAGLTVARIRRMVEDDPIDILFIDYLQLLGHERNWANRNAELDAILQEIQALHKEHNIQIVLLSQLNRGVEDRRYKDEHARPISYDLRDCGAIEQTADEIILMHRDDLYREFPTNDGATELIVAKNRMGPTGTVRVTFYPEDNKFTEQRKLK</sequence>
<dbReference type="PROSITE" id="PS51199">
    <property type="entry name" value="SF4_HELICASE"/>
    <property type="match status" value="1"/>
</dbReference>
<name>A0A0F9JG51_9ZZZZ</name>
<accession>A0A0F9JG51</accession>
<protein>
    <recommendedName>
        <fullName evidence="1">SF4 helicase domain-containing protein</fullName>
    </recommendedName>
</protein>
<feature type="domain" description="SF4 helicase" evidence="1">
    <location>
        <begin position="14"/>
        <end position="266"/>
    </location>
</feature>
<dbReference type="PANTHER" id="PTHR30153">
    <property type="entry name" value="REPLICATIVE DNA HELICASE DNAB"/>
    <property type="match status" value="1"/>
</dbReference>
<dbReference type="GO" id="GO:0003678">
    <property type="term" value="F:DNA helicase activity"/>
    <property type="evidence" value="ECO:0007669"/>
    <property type="project" value="InterPro"/>
</dbReference>
<dbReference type="InterPro" id="IPR027417">
    <property type="entry name" value="P-loop_NTPase"/>
</dbReference>
<dbReference type="PRINTS" id="PR01874">
    <property type="entry name" value="DNAREPAIRADA"/>
</dbReference>
<organism evidence="2">
    <name type="scientific">marine sediment metagenome</name>
    <dbReference type="NCBI Taxonomy" id="412755"/>
    <lineage>
        <taxon>unclassified sequences</taxon>
        <taxon>metagenomes</taxon>
        <taxon>ecological metagenomes</taxon>
    </lineage>
</organism>
<evidence type="ECO:0000313" key="2">
    <source>
        <dbReference type="EMBL" id="KKL97962.1"/>
    </source>
</evidence>
<dbReference type="EMBL" id="LAZR01018037">
    <property type="protein sequence ID" value="KKL97962.1"/>
    <property type="molecule type" value="Genomic_DNA"/>
</dbReference>
<dbReference type="PANTHER" id="PTHR30153:SF2">
    <property type="entry name" value="REPLICATIVE DNA HELICASE"/>
    <property type="match status" value="1"/>
</dbReference>
<dbReference type="InterPro" id="IPR007694">
    <property type="entry name" value="DNA_helicase_DnaB-like_C"/>
</dbReference>
<gene>
    <name evidence="2" type="ORF">LCGC14_1829230</name>
</gene>
<evidence type="ECO:0000259" key="1">
    <source>
        <dbReference type="PROSITE" id="PS51199"/>
    </source>
</evidence>
<reference evidence="2" key="1">
    <citation type="journal article" date="2015" name="Nature">
        <title>Complex archaea that bridge the gap between prokaryotes and eukaryotes.</title>
        <authorList>
            <person name="Spang A."/>
            <person name="Saw J.H."/>
            <person name="Jorgensen S.L."/>
            <person name="Zaremba-Niedzwiedzka K."/>
            <person name="Martijn J."/>
            <person name="Lind A.E."/>
            <person name="van Eijk R."/>
            <person name="Schleper C."/>
            <person name="Guy L."/>
            <person name="Ettema T.J."/>
        </authorList>
    </citation>
    <scope>NUCLEOTIDE SEQUENCE</scope>
</reference>
<dbReference type="Gene3D" id="3.40.50.300">
    <property type="entry name" value="P-loop containing nucleotide triphosphate hydrolases"/>
    <property type="match status" value="1"/>
</dbReference>
<dbReference type="GO" id="GO:0005524">
    <property type="term" value="F:ATP binding"/>
    <property type="evidence" value="ECO:0007669"/>
    <property type="project" value="InterPro"/>
</dbReference>
<proteinExistence type="predicted"/>
<dbReference type="GO" id="GO:0005829">
    <property type="term" value="C:cytosol"/>
    <property type="evidence" value="ECO:0007669"/>
    <property type="project" value="TreeGrafter"/>
</dbReference>